<dbReference type="PATRIC" id="fig|322095.3.peg.237"/>
<dbReference type="Proteomes" id="UP000070224">
    <property type="component" value="Unassembled WGS sequence"/>
</dbReference>
<keyword evidence="2" id="KW-1185">Reference proteome</keyword>
<proteinExistence type="predicted"/>
<reference evidence="2" key="1">
    <citation type="submission" date="2016-01" db="EMBL/GenBank/DDBJ databases">
        <authorList>
            <person name="Mitreva M."/>
            <person name="Pepin K.H."/>
            <person name="Mihindukulasuriya K.A."/>
            <person name="Fulton R."/>
            <person name="Fronick C."/>
            <person name="O'Laughlin M."/>
            <person name="Miner T."/>
            <person name="Herter B."/>
            <person name="Rosa B.A."/>
            <person name="Cordes M."/>
            <person name="Tomlinson C."/>
            <person name="Wollam A."/>
            <person name="Palsikar V.B."/>
            <person name="Mardis E.R."/>
            <person name="Wilson R.K."/>
        </authorList>
    </citation>
    <scope>NUCLEOTIDE SEQUENCE [LARGE SCALE GENOMIC DNA]</scope>
    <source>
        <strain evidence="2">KA00683</strain>
    </source>
</reference>
<comment type="caution">
    <text evidence="1">The sequence shown here is derived from an EMBL/GenBank/DDBJ whole genome shotgun (WGS) entry which is preliminary data.</text>
</comment>
<protein>
    <submittedName>
        <fullName evidence="1">Uncharacterized protein</fullName>
    </submittedName>
</protein>
<sequence length="132" mass="15299">MPTSTYLYVPFSGKVPYLISHIRPLFPAKSGIMTREEKKRSYPQSDRFNRDSQLDNIWERDASNIRGDCCRESCPLFRVLRHRTPSSPMYLSEVIRKPFVLSQVFLLSCGGKSIVLVKKKAPSRRVFLCLRT</sequence>
<dbReference type="AlphaFoldDB" id="A0A134BE46"/>
<name>A0A134BE46_9PORP</name>
<evidence type="ECO:0000313" key="1">
    <source>
        <dbReference type="EMBL" id="KXB78208.1"/>
    </source>
</evidence>
<organism evidence="1 2">
    <name type="scientific">Porphyromonas somerae</name>
    <dbReference type="NCBI Taxonomy" id="322095"/>
    <lineage>
        <taxon>Bacteria</taxon>
        <taxon>Pseudomonadati</taxon>
        <taxon>Bacteroidota</taxon>
        <taxon>Bacteroidia</taxon>
        <taxon>Bacteroidales</taxon>
        <taxon>Porphyromonadaceae</taxon>
        <taxon>Porphyromonas</taxon>
    </lineage>
</organism>
<accession>A0A134BE46</accession>
<evidence type="ECO:0000313" key="2">
    <source>
        <dbReference type="Proteomes" id="UP000070224"/>
    </source>
</evidence>
<gene>
    <name evidence="1" type="ORF">HMPREF3185_00238</name>
</gene>
<dbReference type="EMBL" id="LSDK01000019">
    <property type="protein sequence ID" value="KXB78208.1"/>
    <property type="molecule type" value="Genomic_DNA"/>
</dbReference>